<dbReference type="Pfam" id="PF13424">
    <property type="entry name" value="TPR_12"/>
    <property type="match status" value="1"/>
</dbReference>
<dbReference type="RefSeq" id="WP_260559946.1">
    <property type="nucleotide sequence ID" value="NZ_BAABEC010000074.1"/>
</dbReference>
<dbReference type="Proteomes" id="UP001060261">
    <property type="component" value="Chromosome"/>
</dbReference>
<dbReference type="EMBL" id="CP104213">
    <property type="protein sequence ID" value="UWX63663.1"/>
    <property type="molecule type" value="Genomic_DNA"/>
</dbReference>
<dbReference type="SUPFAM" id="SSF48452">
    <property type="entry name" value="TPR-like"/>
    <property type="match status" value="2"/>
</dbReference>
<keyword evidence="1" id="KW-0802">TPR repeat</keyword>
<feature type="repeat" description="TPR" evidence="1">
    <location>
        <begin position="107"/>
        <end position="140"/>
    </location>
</feature>
<gene>
    <name evidence="2" type="ORF">N0D28_13140</name>
</gene>
<protein>
    <submittedName>
        <fullName evidence="2">Tetratricopeptide repeat protein</fullName>
    </submittedName>
</protein>
<keyword evidence="3" id="KW-1185">Reference proteome</keyword>
<evidence type="ECO:0000256" key="1">
    <source>
        <dbReference type="PROSITE-ProRule" id="PRU00339"/>
    </source>
</evidence>
<proteinExistence type="predicted"/>
<evidence type="ECO:0000313" key="2">
    <source>
        <dbReference type="EMBL" id="UWX63663.1"/>
    </source>
</evidence>
<reference evidence="2" key="1">
    <citation type="submission" date="2022-09" db="EMBL/GenBank/DDBJ databases">
        <title>genome sequence of Deinococcus rubellus.</title>
        <authorList>
            <person name="Srinivasan S."/>
        </authorList>
    </citation>
    <scope>NUCLEOTIDE SEQUENCE</scope>
    <source>
        <strain evidence="2">Ant6</strain>
    </source>
</reference>
<sequence>MNVEQQAYAALDQAEYGQAEALFDTLPEDSRAFGLGYVYAFTGRFEEARAIYTALRTKNVGLPLEHVCLHQLGMVERMAGEWNAALECFQEEAELIATLGDSPLPVSANAYELGTVWQALGEAQKAREYFEQAVQAQQASGDLVALGCGERGLGDWYAAQDERSKATAHWQAALEAFSEAGDAKAVQDVKEQLAPSR</sequence>
<organism evidence="2 3">
    <name type="scientific">Deinococcus rubellus</name>
    <dbReference type="NCBI Taxonomy" id="1889240"/>
    <lineage>
        <taxon>Bacteria</taxon>
        <taxon>Thermotogati</taxon>
        <taxon>Deinococcota</taxon>
        <taxon>Deinococci</taxon>
        <taxon>Deinococcales</taxon>
        <taxon>Deinococcaceae</taxon>
        <taxon>Deinococcus</taxon>
    </lineage>
</organism>
<dbReference type="Gene3D" id="1.25.40.10">
    <property type="entry name" value="Tetratricopeptide repeat domain"/>
    <property type="match status" value="1"/>
</dbReference>
<dbReference type="PROSITE" id="PS50005">
    <property type="entry name" value="TPR"/>
    <property type="match status" value="1"/>
</dbReference>
<evidence type="ECO:0000313" key="3">
    <source>
        <dbReference type="Proteomes" id="UP001060261"/>
    </source>
</evidence>
<name>A0ABY5YF49_9DEIO</name>
<accession>A0ABY5YF49</accession>
<dbReference type="InterPro" id="IPR019734">
    <property type="entry name" value="TPR_rpt"/>
</dbReference>
<dbReference type="InterPro" id="IPR011990">
    <property type="entry name" value="TPR-like_helical_dom_sf"/>
</dbReference>